<sequence>MLIRKSPGPASGLVELRRGRVFGRVGRYEWRPGLITLHGGRRALINGAEISKVSRMIGECGISCLWLSLVRHFTHQERSGSAAKKK</sequence>
<accession>A0AAE1DF67</accession>
<protein>
    <submittedName>
        <fullName evidence="1">Uncharacterized protein</fullName>
    </submittedName>
</protein>
<dbReference type="Proteomes" id="UP001283361">
    <property type="component" value="Unassembled WGS sequence"/>
</dbReference>
<dbReference type="EMBL" id="JAWDGP010004062">
    <property type="protein sequence ID" value="KAK3768316.1"/>
    <property type="molecule type" value="Genomic_DNA"/>
</dbReference>
<proteinExistence type="predicted"/>
<keyword evidence="2" id="KW-1185">Reference proteome</keyword>
<dbReference type="AlphaFoldDB" id="A0AAE1DF67"/>
<evidence type="ECO:0000313" key="2">
    <source>
        <dbReference type="Proteomes" id="UP001283361"/>
    </source>
</evidence>
<organism evidence="1 2">
    <name type="scientific">Elysia crispata</name>
    <name type="common">lettuce slug</name>
    <dbReference type="NCBI Taxonomy" id="231223"/>
    <lineage>
        <taxon>Eukaryota</taxon>
        <taxon>Metazoa</taxon>
        <taxon>Spiralia</taxon>
        <taxon>Lophotrochozoa</taxon>
        <taxon>Mollusca</taxon>
        <taxon>Gastropoda</taxon>
        <taxon>Heterobranchia</taxon>
        <taxon>Euthyneura</taxon>
        <taxon>Panpulmonata</taxon>
        <taxon>Sacoglossa</taxon>
        <taxon>Placobranchoidea</taxon>
        <taxon>Plakobranchidae</taxon>
        <taxon>Elysia</taxon>
    </lineage>
</organism>
<name>A0AAE1DF67_9GAST</name>
<comment type="caution">
    <text evidence="1">The sequence shown here is derived from an EMBL/GenBank/DDBJ whole genome shotgun (WGS) entry which is preliminary data.</text>
</comment>
<gene>
    <name evidence="1" type="ORF">RRG08_031108</name>
</gene>
<reference evidence="1" key="1">
    <citation type="journal article" date="2023" name="G3 (Bethesda)">
        <title>A reference genome for the long-term kleptoplast-retaining sea slug Elysia crispata morphotype clarki.</title>
        <authorList>
            <person name="Eastman K.E."/>
            <person name="Pendleton A.L."/>
            <person name="Shaikh M.A."/>
            <person name="Suttiyut T."/>
            <person name="Ogas R."/>
            <person name="Tomko P."/>
            <person name="Gavelis G."/>
            <person name="Widhalm J.R."/>
            <person name="Wisecaver J.H."/>
        </authorList>
    </citation>
    <scope>NUCLEOTIDE SEQUENCE</scope>
    <source>
        <strain evidence="1">ECLA1</strain>
    </source>
</reference>
<evidence type="ECO:0000313" key="1">
    <source>
        <dbReference type="EMBL" id="KAK3768316.1"/>
    </source>
</evidence>